<dbReference type="GO" id="GO:0016746">
    <property type="term" value="F:acyltransferase activity"/>
    <property type="evidence" value="ECO:0007669"/>
    <property type="project" value="UniProtKB-KW"/>
</dbReference>
<feature type="transmembrane region" description="Helical" evidence="1">
    <location>
        <begin position="183"/>
        <end position="205"/>
    </location>
</feature>
<feature type="transmembrane region" description="Helical" evidence="1">
    <location>
        <begin position="334"/>
        <end position="354"/>
    </location>
</feature>
<protein>
    <submittedName>
        <fullName evidence="4">Acyltransferase</fullName>
    </submittedName>
</protein>
<feature type="transmembrane region" description="Helical" evidence="1">
    <location>
        <begin position="55"/>
        <end position="73"/>
    </location>
</feature>
<reference evidence="4" key="1">
    <citation type="submission" date="2022-11" db="EMBL/GenBank/DDBJ databases">
        <title>Isolation and characterization of PLA-degrading bacterium Massilia sp. from Antarctic soil.</title>
        <authorList>
            <person name="Sato K."/>
            <person name="Gomez-Fuentes C."/>
            <person name="Ahmad S.A."/>
            <person name="Zulkharnain A."/>
        </authorList>
    </citation>
    <scope>NUCLEOTIDE SEQUENCE</scope>
    <source>
        <strain evidence="4">N-3</strain>
    </source>
</reference>
<evidence type="ECO:0000313" key="4">
    <source>
        <dbReference type="EMBL" id="BDT61108.1"/>
    </source>
</evidence>
<dbReference type="PANTHER" id="PTHR23028">
    <property type="entry name" value="ACETYLTRANSFERASE"/>
    <property type="match status" value="1"/>
</dbReference>
<proteinExistence type="predicted"/>
<dbReference type="Pfam" id="PF01757">
    <property type="entry name" value="Acyl_transf_3"/>
    <property type="match status" value="1"/>
</dbReference>
<accession>A0ABN6TFV2</accession>
<evidence type="ECO:0000259" key="2">
    <source>
        <dbReference type="Pfam" id="PF01757"/>
    </source>
</evidence>
<keyword evidence="1" id="KW-1133">Transmembrane helix</keyword>
<evidence type="ECO:0000259" key="3">
    <source>
        <dbReference type="Pfam" id="PF19040"/>
    </source>
</evidence>
<feature type="domain" description="Acyltransferase 3" evidence="2">
    <location>
        <begin position="28"/>
        <end position="352"/>
    </location>
</feature>
<gene>
    <name evidence="4" type="ORF">MasN3_46020</name>
</gene>
<feature type="transmembrane region" description="Helical" evidence="1">
    <location>
        <begin position="274"/>
        <end position="291"/>
    </location>
</feature>
<evidence type="ECO:0000313" key="5">
    <source>
        <dbReference type="Proteomes" id="UP001163336"/>
    </source>
</evidence>
<keyword evidence="4" id="KW-0808">Transferase</keyword>
<dbReference type="InterPro" id="IPR050879">
    <property type="entry name" value="Acyltransferase_3"/>
</dbReference>
<keyword evidence="4" id="KW-0012">Acyltransferase</keyword>
<feature type="transmembrane region" description="Helical" evidence="1">
    <location>
        <begin position="156"/>
        <end position="177"/>
    </location>
</feature>
<dbReference type="RefSeq" id="WP_281910583.1">
    <property type="nucleotide sequence ID" value="NZ_AP026966.1"/>
</dbReference>
<evidence type="ECO:0000256" key="1">
    <source>
        <dbReference type="SAM" id="Phobius"/>
    </source>
</evidence>
<keyword evidence="1" id="KW-0812">Transmembrane</keyword>
<dbReference type="InterPro" id="IPR043968">
    <property type="entry name" value="SGNH"/>
</dbReference>
<feature type="transmembrane region" description="Helical" evidence="1">
    <location>
        <begin position="366"/>
        <end position="386"/>
    </location>
</feature>
<feature type="domain" description="SGNH" evidence="3">
    <location>
        <begin position="424"/>
        <end position="645"/>
    </location>
</feature>
<name>A0ABN6TFV2_9BURK</name>
<feature type="transmembrane region" description="Helical" evidence="1">
    <location>
        <begin position="94"/>
        <end position="113"/>
    </location>
</feature>
<dbReference type="PANTHER" id="PTHR23028:SF53">
    <property type="entry name" value="ACYL_TRANSF_3 DOMAIN-CONTAINING PROTEIN"/>
    <property type="match status" value="1"/>
</dbReference>
<dbReference type="Proteomes" id="UP001163336">
    <property type="component" value="Chromosome"/>
</dbReference>
<keyword evidence="5" id="KW-1185">Reference proteome</keyword>
<keyword evidence="1" id="KW-0472">Membrane</keyword>
<organism evidence="4 5">
    <name type="scientific">Massilia varians</name>
    <dbReference type="NCBI Taxonomy" id="457921"/>
    <lineage>
        <taxon>Bacteria</taxon>
        <taxon>Pseudomonadati</taxon>
        <taxon>Pseudomonadota</taxon>
        <taxon>Betaproteobacteria</taxon>
        <taxon>Burkholderiales</taxon>
        <taxon>Oxalobacteraceae</taxon>
        <taxon>Telluria group</taxon>
        <taxon>Massilia</taxon>
    </lineage>
</organism>
<sequence>MKRETQIPIADPLGKAAHTAGHLAYRRDIDGLRAVAVLSVVLFHAFPAVLRGGFIGVDIFFVISGFLITSILLRELEAGSFSFAGFYARRVRRIFPALVLVLGACLAFGWLALFPDEYQQLGKHVVGGAGFAANFFYWAQVGYFDTAADTKPLLHLWSLGIEEQFYILWPVVLLLGWRLRMNLLTVAAVLALASFAVNLGGIAGHPSATFYSPASRAWELLLGAGLACLQARPGAAAPRLAPAPNLLAWLGAALLAAGLVLITREDPFPGWRALLPALGALLLIGAGPQAWLNRVLLSNRLMVWIGLVSYPLYLWHWPLLSFAQIVESREPAPAIRAAAVLLALLLAWLTYRVVERPLRGGGGRAKVAALSAMMLACAAVGGYIYLNDGLPARKPVQDNLANHKALVLVEDKANAEACKKRYGFDSIYEYCLQADPAQDPTVILLGDSHAYHVVAGLTKYYSSVGENLLMLGTRHPYWGLDPQGDPYQQATQPMLELALGMPSVKTVVFSTHLRFGSAPEQRVWVDAARETFRRFNAAGKRVIFMNDVPIISFDPRSCIKRAGVASSATRMPCAITRADWEQQMVSHRAVLGALAREFPQIAWFDSSTALCDDSACHAMIDGRLMYRDNNHLSYDGDLLVGRHFAEWMRRRAPQ</sequence>
<dbReference type="InterPro" id="IPR002656">
    <property type="entry name" value="Acyl_transf_3_dom"/>
</dbReference>
<dbReference type="Pfam" id="PF19040">
    <property type="entry name" value="SGNH"/>
    <property type="match status" value="1"/>
</dbReference>
<feature type="transmembrane region" description="Helical" evidence="1">
    <location>
        <begin position="31"/>
        <end position="49"/>
    </location>
</feature>
<dbReference type="EMBL" id="AP026966">
    <property type="protein sequence ID" value="BDT61108.1"/>
    <property type="molecule type" value="Genomic_DNA"/>
</dbReference>
<feature type="transmembrane region" description="Helical" evidence="1">
    <location>
        <begin position="246"/>
        <end position="262"/>
    </location>
</feature>